<evidence type="ECO:0000313" key="15">
    <source>
        <dbReference type="Proteomes" id="UP000268857"/>
    </source>
</evidence>
<evidence type="ECO:0000259" key="12">
    <source>
        <dbReference type="PROSITE" id="PS50109"/>
    </source>
</evidence>
<evidence type="ECO:0000256" key="1">
    <source>
        <dbReference type="ARBA" id="ARBA00000085"/>
    </source>
</evidence>
<sequence length="397" mass="44506">MSRNFPDDNEFFIALLNGEFYKSDPKIIPESIYSDSQLLEYWAQLTLPTQDKQITPSGTLVYYLAEPVIRGKNHGVMVVVHSTALEHQEVNEAIFLIIQVMLVVLAIVSLLAWVVAGRLIVPLRLLTETARSISESDLRRRIPVKGSDEIAELTVTFNEMLERLETAFSSQRDFINDASHELRTPITIIRGHLELLSDDPEERQETIELVTDELDRMNRFVDDLLLLAKAEQPDFLNLETVDIGALTVELYAKTQALAVRDWRLEAVASCRIVADRQRLTQAIMNLAVNATQHTKEGDVIALGSALIKNRVRLWVRDTGEGIKPKDRKRIFQRFARGSNGRRSDGAGLGLAIVQAIAVAHGGTIKLFSRPKGGSTFTLVLPLEPPQEVLVNEQNSYC</sequence>
<dbReference type="FunFam" id="1.10.287.130:FF:000001">
    <property type="entry name" value="Two-component sensor histidine kinase"/>
    <property type="match status" value="1"/>
</dbReference>
<comment type="catalytic activity">
    <reaction evidence="1">
        <text>ATP + protein L-histidine = ADP + protein N-phospho-L-histidine.</text>
        <dbReference type="EC" id="2.7.13.3"/>
    </reaction>
</comment>
<dbReference type="SMART" id="SM00387">
    <property type="entry name" value="HATPase_c"/>
    <property type="match status" value="1"/>
</dbReference>
<dbReference type="EC" id="2.7.13.3" evidence="3"/>
<name>A0A433MZM6_CHLFR</name>
<dbReference type="InterPro" id="IPR050428">
    <property type="entry name" value="TCS_sensor_his_kinase"/>
</dbReference>
<dbReference type="EMBL" id="RSCJ01000032">
    <property type="protein sequence ID" value="RUR73950.1"/>
    <property type="molecule type" value="Genomic_DNA"/>
</dbReference>
<feature type="domain" description="Histidine kinase" evidence="12">
    <location>
        <begin position="177"/>
        <end position="384"/>
    </location>
</feature>
<evidence type="ECO:0000256" key="5">
    <source>
        <dbReference type="ARBA" id="ARBA00022679"/>
    </source>
</evidence>
<dbReference type="InterPro" id="IPR005467">
    <property type="entry name" value="His_kinase_dom"/>
</dbReference>
<dbReference type="Pfam" id="PF00672">
    <property type="entry name" value="HAMP"/>
    <property type="match status" value="1"/>
</dbReference>
<dbReference type="InterPro" id="IPR003660">
    <property type="entry name" value="HAMP_dom"/>
</dbReference>
<dbReference type="InterPro" id="IPR036097">
    <property type="entry name" value="HisK_dim/P_sf"/>
</dbReference>
<dbReference type="CDD" id="cd00082">
    <property type="entry name" value="HisKA"/>
    <property type="match status" value="1"/>
</dbReference>
<reference evidence="14 15" key="1">
    <citation type="journal article" date="2019" name="Genome Biol. Evol.">
        <title>Day and night: Metabolic profiles and evolutionary relationships of six axenic non-marine cyanobacteria.</title>
        <authorList>
            <person name="Will S.E."/>
            <person name="Henke P."/>
            <person name="Boedeker C."/>
            <person name="Huang S."/>
            <person name="Brinkmann H."/>
            <person name="Rohde M."/>
            <person name="Jarek M."/>
            <person name="Friedl T."/>
            <person name="Seufert S."/>
            <person name="Schumacher M."/>
            <person name="Overmann J."/>
            <person name="Neumann-Schaal M."/>
            <person name="Petersen J."/>
        </authorList>
    </citation>
    <scope>NUCLEOTIDE SEQUENCE [LARGE SCALE GENOMIC DNA]</scope>
    <source>
        <strain evidence="14 15">PCC 6912</strain>
    </source>
</reference>
<keyword evidence="7 14" id="KW-0418">Kinase</keyword>
<dbReference type="AlphaFoldDB" id="A0A433MZM6"/>
<comment type="caution">
    <text evidence="14">The sequence shown here is derived from an EMBL/GenBank/DDBJ whole genome shotgun (WGS) entry which is preliminary data.</text>
</comment>
<dbReference type="SUPFAM" id="SSF158472">
    <property type="entry name" value="HAMP domain-like"/>
    <property type="match status" value="1"/>
</dbReference>
<dbReference type="Gene3D" id="6.10.340.10">
    <property type="match status" value="1"/>
</dbReference>
<dbReference type="InterPro" id="IPR003594">
    <property type="entry name" value="HATPase_dom"/>
</dbReference>
<comment type="subcellular location">
    <subcellularLocation>
        <location evidence="2">Membrane</location>
    </subcellularLocation>
</comment>
<dbReference type="Pfam" id="PF00512">
    <property type="entry name" value="HisKA"/>
    <property type="match status" value="1"/>
</dbReference>
<evidence type="ECO:0000259" key="13">
    <source>
        <dbReference type="PROSITE" id="PS50885"/>
    </source>
</evidence>
<dbReference type="GO" id="GO:0000155">
    <property type="term" value="F:phosphorelay sensor kinase activity"/>
    <property type="evidence" value="ECO:0007669"/>
    <property type="project" value="InterPro"/>
</dbReference>
<protein>
    <recommendedName>
        <fullName evidence="3">histidine kinase</fullName>
        <ecNumber evidence="3">2.7.13.3</ecNumber>
    </recommendedName>
</protein>
<keyword evidence="4" id="KW-0597">Phosphoprotein</keyword>
<dbReference type="InterPro" id="IPR036890">
    <property type="entry name" value="HATPase_C_sf"/>
</dbReference>
<dbReference type="Gene3D" id="3.30.565.10">
    <property type="entry name" value="Histidine kinase-like ATPase, C-terminal domain"/>
    <property type="match status" value="1"/>
</dbReference>
<evidence type="ECO:0000256" key="9">
    <source>
        <dbReference type="ARBA" id="ARBA00023012"/>
    </source>
</evidence>
<organism evidence="14 15">
    <name type="scientific">Chlorogloeopsis fritschii PCC 6912</name>
    <dbReference type="NCBI Taxonomy" id="211165"/>
    <lineage>
        <taxon>Bacteria</taxon>
        <taxon>Bacillati</taxon>
        <taxon>Cyanobacteriota</taxon>
        <taxon>Cyanophyceae</taxon>
        <taxon>Nostocales</taxon>
        <taxon>Chlorogloeopsidaceae</taxon>
        <taxon>Chlorogloeopsis</taxon>
    </lineage>
</organism>
<feature type="transmembrane region" description="Helical" evidence="11">
    <location>
        <begin position="93"/>
        <end position="116"/>
    </location>
</feature>
<dbReference type="PANTHER" id="PTHR45436">
    <property type="entry name" value="SENSOR HISTIDINE KINASE YKOH"/>
    <property type="match status" value="1"/>
</dbReference>
<keyword evidence="5" id="KW-0808">Transferase</keyword>
<evidence type="ECO:0000256" key="11">
    <source>
        <dbReference type="SAM" id="Phobius"/>
    </source>
</evidence>
<evidence type="ECO:0000256" key="7">
    <source>
        <dbReference type="ARBA" id="ARBA00022777"/>
    </source>
</evidence>
<dbReference type="PROSITE" id="PS50109">
    <property type="entry name" value="HIS_KIN"/>
    <property type="match status" value="1"/>
</dbReference>
<dbReference type="Gene3D" id="1.10.287.130">
    <property type="match status" value="1"/>
</dbReference>
<gene>
    <name evidence="14" type="ORF">PCC6912_54910</name>
</gene>
<evidence type="ECO:0000256" key="6">
    <source>
        <dbReference type="ARBA" id="ARBA00022692"/>
    </source>
</evidence>
<feature type="domain" description="HAMP" evidence="13">
    <location>
        <begin position="117"/>
        <end position="169"/>
    </location>
</feature>
<dbReference type="PROSITE" id="PS50885">
    <property type="entry name" value="HAMP"/>
    <property type="match status" value="1"/>
</dbReference>
<evidence type="ECO:0000256" key="10">
    <source>
        <dbReference type="ARBA" id="ARBA00023136"/>
    </source>
</evidence>
<dbReference type="STRING" id="211165.GCA_000317285_06219"/>
<evidence type="ECO:0000256" key="2">
    <source>
        <dbReference type="ARBA" id="ARBA00004370"/>
    </source>
</evidence>
<dbReference type="Pfam" id="PF02518">
    <property type="entry name" value="HATPase_c"/>
    <property type="match status" value="1"/>
</dbReference>
<dbReference type="SMART" id="SM00388">
    <property type="entry name" value="HisKA"/>
    <property type="match status" value="1"/>
</dbReference>
<evidence type="ECO:0000256" key="8">
    <source>
        <dbReference type="ARBA" id="ARBA00022989"/>
    </source>
</evidence>
<evidence type="ECO:0000256" key="3">
    <source>
        <dbReference type="ARBA" id="ARBA00012438"/>
    </source>
</evidence>
<dbReference type="PRINTS" id="PR00344">
    <property type="entry name" value="BCTRLSENSOR"/>
</dbReference>
<dbReference type="GO" id="GO:0005886">
    <property type="term" value="C:plasma membrane"/>
    <property type="evidence" value="ECO:0007669"/>
    <property type="project" value="TreeGrafter"/>
</dbReference>
<keyword evidence="8 11" id="KW-1133">Transmembrane helix</keyword>
<evidence type="ECO:0000313" key="14">
    <source>
        <dbReference type="EMBL" id="RUR73950.1"/>
    </source>
</evidence>
<dbReference type="SMART" id="SM00304">
    <property type="entry name" value="HAMP"/>
    <property type="match status" value="1"/>
</dbReference>
<evidence type="ECO:0000256" key="4">
    <source>
        <dbReference type="ARBA" id="ARBA00022553"/>
    </source>
</evidence>
<dbReference type="InterPro" id="IPR004358">
    <property type="entry name" value="Sig_transdc_His_kin-like_C"/>
</dbReference>
<keyword evidence="15" id="KW-1185">Reference proteome</keyword>
<dbReference type="SUPFAM" id="SSF55874">
    <property type="entry name" value="ATPase domain of HSP90 chaperone/DNA topoisomerase II/histidine kinase"/>
    <property type="match status" value="1"/>
</dbReference>
<dbReference type="SUPFAM" id="SSF47384">
    <property type="entry name" value="Homodimeric domain of signal transducing histidine kinase"/>
    <property type="match status" value="1"/>
</dbReference>
<dbReference type="CDD" id="cd06225">
    <property type="entry name" value="HAMP"/>
    <property type="match status" value="1"/>
</dbReference>
<accession>A0A433MZM6</accession>
<dbReference type="CDD" id="cd00075">
    <property type="entry name" value="HATPase"/>
    <property type="match status" value="1"/>
</dbReference>
<keyword evidence="10 11" id="KW-0472">Membrane</keyword>
<keyword evidence="6 11" id="KW-0812">Transmembrane</keyword>
<proteinExistence type="predicted"/>
<keyword evidence="9" id="KW-0902">Two-component regulatory system</keyword>
<dbReference type="InterPro" id="IPR003661">
    <property type="entry name" value="HisK_dim/P_dom"/>
</dbReference>
<dbReference type="Proteomes" id="UP000268857">
    <property type="component" value="Unassembled WGS sequence"/>
</dbReference>
<dbReference type="PANTHER" id="PTHR45436:SF5">
    <property type="entry name" value="SENSOR HISTIDINE KINASE TRCS"/>
    <property type="match status" value="1"/>
</dbReference>